<gene>
    <name evidence="3" type="ORF">GAB14E_3111</name>
</gene>
<evidence type="ECO:0000256" key="1">
    <source>
        <dbReference type="SAM" id="Phobius"/>
    </source>
</evidence>
<proteinExistence type="predicted"/>
<protein>
    <submittedName>
        <fullName evidence="3">Ion transport 2 domain protein</fullName>
    </submittedName>
</protein>
<dbReference type="PATRIC" id="fig|28229.3.peg.2829"/>
<feature type="transmembrane region" description="Helical" evidence="1">
    <location>
        <begin position="154"/>
        <end position="175"/>
    </location>
</feature>
<dbReference type="AlphaFoldDB" id="A0A099KLL4"/>
<reference evidence="3 4" key="1">
    <citation type="submission" date="2014-08" db="EMBL/GenBank/DDBJ databases">
        <title>Genomic and Phenotypic Diversity of Colwellia psychrerythraea strains from Disparate Marine Basins.</title>
        <authorList>
            <person name="Techtmann S.M."/>
            <person name="Stelling S.C."/>
            <person name="Utturkar S.M."/>
            <person name="Alshibli N."/>
            <person name="Harris A."/>
            <person name="Brown S.D."/>
            <person name="Hazen T.C."/>
        </authorList>
    </citation>
    <scope>NUCLEOTIDE SEQUENCE [LARGE SCALE GENOMIC DNA]</scope>
    <source>
        <strain evidence="3 4">GAB14E</strain>
    </source>
</reference>
<evidence type="ECO:0000313" key="3">
    <source>
        <dbReference type="EMBL" id="KGJ91629.1"/>
    </source>
</evidence>
<dbReference type="Pfam" id="PF07885">
    <property type="entry name" value="Ion_trans_2"/>
    <property type="match status" value="1"/>
</dbReference>
<feature type="domain" description="Potassium channel" evidence="2">
    <location>
        <begin position="136"/>
        <end position="207"/>
    </location>
</feature>
<feature type="transmembrane region" description="Helical" evidence="1">
    <location>
        <begin position="115"/>
        <end position="134"/>
    </location>
</feature>
<feature type="transmembrane region" description="Helical" evidence="1">
    <location>
        <begin position="34"/>
        <end position="51"/>
    </location>
</feature>
<dbReference type="InterPro" id="IPR013099">
    <property type="entry name" value="K_chnl_dom"/>
</dbReference>
<comment type="caution">
    <text evidence="3">The sequence shown here is derived from an EMBL/GenBank/DDBJ whole genome shotgun (WGS) entry which is preliminary data.</text>
</comment>
<dbReference type="SUPFAM" id="SSF81324">
    <property type="entry name" value="Voltage-gated potassium channels"/>
    <property type="match status" value="1"/>
</dbReference>
<sequence length="242" mass="27006">MTRQDNFIYLTFSLILLLLGTSLAQQFFDDSVPRLVQSAIIVTLLVAVWGVDSKDFVLRKTFIFPLAILFFSFFGAWLDDAGFDQVYLLLLLSFLISSALRTAKQVLFTGEIDGNKILGAICLYLLMGLIWAVLYTLVQLTFPGSFTNISTDSAWFTLFPDFIYFSFVTITTLGFGDISPLLPISRFLVYSEAIVGQFYMAILVASLVGSHMSNFGANNKLPKNIPIKSETADKVTHKQAKQ</sequence>
<organism evidence="3 4">
    <name type="scientific">Colwellia psychrerythraea</name>
    <name type="common">Vibrio psychroerythus</name>
    <dbReference type="NCBI Taxonomy" id="28229"/>
    <lineage>
        <taxon>Bacteria</taxon>
        <taxon>Pseudomonadati</taxon>
        <taxon>Pseudomonadota</taxon>
        <taxon>Gammaproteobacteria</taxon>
        <taxon>Alteromonadales</taxon>
        <taxon>Colwelliaceae</taxon>
        <taxon>Colwellia</taxon>
    </lineage>
</organism>
<feature type="transmembrane region" description="Helical" evidence="1">
    <location>
        <begin position="85"/>
        <end position="103"/>
    </location>
</feature>
<dbReference type="Proteomes" id="UP000029868">
    <property type="component" value="Unassembled WGS sequence"/>
</dbReference>
<keyword evidence="1" id="KW-0812">Transmembrane</keyword>
<dbReference type="EMBL" id="JQEC01000040">
    <property type="protein sequence ID" value="KGJ91629.1"/>
    <property type="molecule type" value="Genomic_DNA"/>
</dbReference>
<feature type="transmembrane region" description="Helical" evidence="1">
    <location>
        <begin position="63"/>
        <end position="79"/>
    </location>
</feature>
<evidence type="ECO:0000259" key="2">
    <source>
        <dbReference type="Pfam" id="PF07885"/>
    </source>
</evidence>
<keyword evidence="1" id="KW-0472">Membrane</keyword>
<dbReference type="RefSeq" id="WP_052093767.1">
    <property type="nucleotide sequence ID" value="NZ_JQEC01000040.1"/>
</dbReference>
<keyword evidence="1" id="KW-1133">Transmembrane helix</keyword>
<evidence type="ECO:0000313" key="4">
    <source>
        <dbReference type="Proteomes" id="UP000029868"/>
    </source>
</evidence>
<feature type="transmembrane region" description="Helical" evidence="1">
    <location>
        <begin position="187"/>
        <end position="208"/>
    </location>
</feature>
<accession>A0A099KLL4</accession>
<dbReference type="Gene3D" id="1.10.287.70">
    <property type="match status" value="1"/>
</dbReference>
<name>A0A099KLL4_COLPS</name>